<evidence type="ECO:0000313" key="3">
    <source>
        <dbReference type="Proteomes" id="UP000005018"/>
    </source>
</evidence>
<dbReference type="InterPro" id="IPR013940">
    <property type="entry name" value="Spo22/ZIP4/TEX11"/>
</dbReference>
<protein>
    <submittedName>
        <fullName evidence="2">Spo22 protein</fullName>
    </submittedName>
</protein>
<dbReference type="PANTHER" id="PTHR40375">
    <property type="entry name" value="SPORULATION-SPECIFIC PROTEIN 22"/>
    <property type="match status" value="1"/>
</dbReference>
<name>H8WY89_CANO9</name>
<reference evidence="2 3" key="1">
    <citation type="journal article" date="2012" name="PLoS ONE">
        <title>Sequence and analysis of the genome of the pathogenic yeast Candida orthopsilosis.</title>
        <authorList>
            <person name="Riccombeni A."/>
            <person name="Vidanes G."/>
            <person name="Proux-Wera E."/>
            <person name="Wolfe K.H."/>
            <person name="Butler G."/>
        </authorList>
    </citation>
    <scope>NUCLEOTIDE SEQUENCE [LARGE SCALE GENOMIC DNA]</scope>
    <source>
        <strain evidence="2 3">Co 90-125</strain>
    </source>
</reference>
<dbReference type="EMBL" id="HE681719">
    <property type="protein sequence ID" value="CCG21204.1"/>
    <property type="molecule type" value="Genomic_DNA"/>
</dbReference>
<accession>H8WY89</accession>
<dbReference type="GeneID" id="14537975"/>
<evidence type="ECO:0000256" key="1">
    <source>
        <dbReference type="ARBA" id="ARBA00023254"/>
    </source>
</evidence>
<dbReference type="GO" id="GO:0090173">
    <property type="term" value="P:regulation of synaptonemal complex assembly"/>
    <property type="evidence" value="ECO:0007669"/>
    <property type="project" value="InterPro"/>
</dbReference>
<dbReference type="PANTHER" id="PTHR40375:SF2">
    <property type="entry name" value="SPORULATION-SPECIFIC PROTEIN 22"/>
    <property type="match status" value="1"/>
</dbReference>
<dbReference type="KEGG" id="cot:CORT_0A08190"/>
<dbReference type="eggNOG" id="KOG4814">
    <property type="taxonomic scope" value="Eukaryota"/>
</dbReference>
<dbReference type="AlphaFoldDB" id="H8WY89"/>
<dbReference type="Pfam" id="PF08631">
    <property type="entry name" value="SPO22"/>
    <property type="match status" value="1"/>
</dbReference>
<dbReference type="OrthoDB" id="65716at2759"/>
<dbReference type="InterPro" id="IPR039057">
    <property type="entry name" value="Spo22/ZIP4"/>
</dbReference>
<organism evidence="2 3">
    <name type="scientific">Candida orthopsilosis (strain 90-125)</name>
    <name type="common">Yeast</name>
    <dbReference type="NCBI Taxonomy" id="1136231"/>
    <lineage>
        <taxon>Eukaryota</taxon>
        <taxon>Fungi</taxon>
        <taxon>Dikarya</taxon>
        <taxon>Ascomycota</taxon>
        <taxon>Saccharomycotina</taxon>
        <taxon>Pichiomycetes</taxon>
        <taxon>Debaryomycetaceae</taxon>
        <taxon>Candida/Lodderomyces clade</taxon>
        <taxon>Candida</taxon>
    </lineage>
</organism>
<sequence>MKQLVSNLQGTAVNLIKTGRDIYNTLNSKEYEGNADFLVQKKIDLIVPIAENMQRNVTQDPSLVQLPNNLQESIDSVGSDIWNLGGQLNVNKETLHRVKYFAVTLLLIYESFNPSIEHCFSILNCLINLLSSSISTNVLGVAKKCQNFAETILNKLLEIDRDCELDKGSKNLIDDYNSKFLLLSLSYEVVSGDFDAAKIYEAKLTDLNAHIPLDFMLETSRILYNSALGLSNKGSHEIARSLAAMSVKFMEKIITEESQEAIKTRYLQTYILLIRCYKRLGTEDLRERAIAAVKLIQNQFPNKFEVYSLYFEVGDTTDTSSSDEVMMRMVMSVPMEDDFEKTLNFLKQNMQYSFKGVNNCLDYLLTNLHSSSHQAGLLVITKFVVNTELAQKEDPQTRIKELELFNELAERTLQHQLDLSTKMSVLALLWKQGMTSYKAHDYSQSSGWLRLSLTRLLYIQHSENQDRGKIIRAIENNHLLSGDAHAVLDLHGELDPEDESTMLSLYNLFRAYTLLKDEANAAAQFSRIIESNANAHTVLTIAACIIEATDNLSNEFIKNAFFQLLNMLLSKHVNEEFIQNLSSFGIILPICCRCAILMFSNDIEKNEMEYTENNLSNLCEILKESCTFASRTSHVAGQIFNTNDYEWCASKAYNIAILCKKIDRFEIGIQLCQICIGFICLTSPNIEKTRYIKFVTWKARAWILTFLFLCKKNDLGVDDWKYVKNHSEAMIEEIKTNDIALEENDECLQQLVTFRFQAELVIGSTEQIQAMIVDCSTYKSKNVVELYELFVNLLIYCERTLNKHAKSSILLSIINRTLAYADATYLSKLIVWIRVFLEISDDQFGSDREKVVLQFYRIYQSNVVTAVVPSFEIEWLAGVSWNYGVQKIIDCNELSRGLRWCAVGVLFSRFVHERMNKQFMEVWRQLAEDQQLDATLLEKEVNKI</sequence>
<dbReference type="HOGENOM" id="CLU_013693_0_0_1"/>
<dbReference type="GO" id="GO:0051321">
    <property type="term" value="P:meiotic cell cycle"/>
    <property type="evidence" value="ECO:0007669"/>
    <property type="project" value="UniProtKB-KW"/>
</dbReference>
<dbReference type="Proteomes" id="UP000005018">
    <property type="component" value="Chromosome 1"/>
</dbReference>
<evidence type="ECO:0000313" key="2">
    <source>
        <dbReference type="EMBL" id="CCG21204.1"/>
    </source>
</evidence>
<dbReference type="RefSeq" id="XP_003866643.1">
    <property type="nucleotide sequence ID" value="XM_003866595.1"/>
</dbReference>
<proteinExistence type="predicted"/>
<keyword evidence="3" id="KW-1185">Reference proteome</keyword>
<keyword evidence="1" id="KW-0469">Meiosis</keyword>
<gene>
    <name evidence="2" type="ORF">CORT_0A08190</name>
</gene>